<keyword evidence="2" id="KW-1185">Reference proteome</keyword>
<proteinExistence type="predicted"/>
<dbReference type="STRING" id="1089305.SAMN05444148_0790"/>
<dbReference type="AlphaFoldDB" id="A0A1M5M356"/>
<dbReference type="OrthoDB" id="797757at2"/>
<protein>
    <submittedName>
        <fullName evidence="1">Uncharacterized protein</fullName>
    </submittedName>
</protein>
<evidence type="ECO:0000313" key="1">
    <source>
        <dbReference type="EMBL" id="SHG71705.1"/>
    </source>
</evidence>
<gene>
    <name evidence="1" type="ORF">SAMN05444148_0790</name>
</gene>
<dbReference type="RefSeq" id="WP_073083393.1">
    <property type="nucleotide sequence ID" value="NZ_FQWS01000001.1"/>
</dbReference>
<dbReference type="Proteomes" id="UP000184522">
    <property type="component" value="Unassembled WGS sequence"/>
</dbReference>
<dbReference type="EMBL" id="FQWS01000001">
    <property type="protein sequence ID" value="SHG71705.1"/>
    <property type="molecule type" value="Genomic_DNA"/>
</dbReference>
<sequence length="137" mass="15079">MSKNLISIEDAKNWTKNYQDNMKSGDAKAFLISCETIVDILKEMKVLQESKGVITLHDVQSSSIRAYLAVNPKQADANGQTLVMVGTMKDSTGVERDMVEGEIDAPFNKSDLNGSGAFDFSLPCPRHCDENSPLNHK</sequence>
<organism evidence="1 2">
    <name type="scientific">Winogradskyella jejuensis</name>
    <dbReference type="NCBI Taxonomy" id="1089305"/>
    <lineage>
        <taxon>Bacteria</taxon>
        <taxon>Pseudomonadati</taxon>
        <taxon>Bacteroidota</taxon>
        <taxon>Flavobacteriia</taxon>
        <taxon>Flavobacteriales</taxon>
        <taxon>Flavobacteriaceae</taxon>
        <taxon>Winogradskyella</taxon>
    </lineage>
</organism>
<name>A0A1M5M356_9FLAO</name>
<accession>A0A1M5M356</accession>
<reference evidence="2" key="1">
    <citation type="submission" date="2016-11" db="EMBL/GenBank/DDBJ databases">
        <authorList>
            <person name="Varghese N."/>
            <person name="Submissions S."/>
        </authorList>
    </citation>
    <scope>NUCLEOTIDE SEQUENCE [LARGE SCALE GENOMIC DNA]</scope>
    <source>
        <strain evidence="2">DSM 25330</strain>
    </source>
</reference>
<evidence type="ECO:0000313" key="2">
    <source>
        <dbReference type="Proteomes" id="UP000184522"/>
    </source>
</evidence>